<feature type="chain" id="PRO_5045252452" description="Porin domain-containing protein" evidence="1">
    <location>
        <begin position="24"/>
        <end position="364"/>
    </location>
</feature>
<dbReference type="Proteomes" id="UP001225596">
    <property type="component" value="Unassembled WGS sequence"/>
</dbReference>
<accession>A0ABU1BM30</accession>
<keyword evidence="3" id="KW-1185">Reference proteome</keyword>
<evidence type="ECO:0000256" key="1">
    <source>
        <dbReference type="SAM" id="SignalP"/>
    </source>
</evidence>
<evidence type="ECO:0008006" key="4">
    <source>
        <dbReference type="Google" id="ProtNLM"/>
    </source>
</evidence>
<evidence type="ECO:0000313" key="3">
    <source>
        <dbReference type="Proteomes" id="UP001225596"/>
    </source>
</evidence>
<gene>
    <name evidence="2" type="ORF">Q8A64_05605</name>
</gene>
<feature type="signal peptide" evidence="1">
    <location>
        <begin position="1"/>
        <end position="23"/>
    </location>
</feature>
<sequence>MKKSVLFSLLAAGSILSMSVAHAAPLDALLTANKKTTPGSFEIEASYDVMNSTVDIFDIRDNDEEFAGTNVGDYHGAHIRGGVALTPSLWLDGALWKRRIDYRQDEGELDSWQIGAQYKLFDALGVRPAMAVRLGLWGNSADNLSKTSPTRVQGVTLDSVNVQDGEDRQVQFDLIASWPVRDSMEVTAFAGAGVSETEIDSISGTASRDGCNYNLAFGRDKVVGTLAEPCGASVVVERFALRNSAFGVDVYGETEYKARYLHAGFSGKWTGGPWQIRAGYQYQRLNRDDIDDIIERRGGSAYKSNHVVVGEIAYRVLKNVSLFGRGQYMSNQFVGEIPLAYNTFTARRFDKHYGIVSAGIVIDF</sequence>
<dbReference type="EMBL" id="JAUYVH010000002">
    <property type="protein sequence ID" value="MDQ9169884.1"/>
    <property type="molecule type" value="Genomic_DNA"/>
</dbReference>
<comment type="caution">
    <text evidence="2">The sequence shown here is derived from an EMBL/GenBank/DDBJ whole genome shotgun (WGS) entry which is preliminary data.</text>
</comment>
<reference evidence="2 3" key="1">
    <citation type="submission" date="2023-08" db="EMBL/GenBank/DDBJ databases">
        <title>Oxalobacteraceae gen .nov., isolated from river sludge outside the plant.</title>
        <authorList>
            <person name="Zhao S.Y."/>
        </authorList>
    </citation>
    <scope>NUCLEOTIDE SEQUENCE [LARGE SCALE GENOMIC DNA]</scope>
    <source>
        <strain evidence="2 3">R-40</strain>
    </source>
</reference>
<proteinExistence type="predicted"/>
<dbReference type="RefSeq" id="WP_338435808.1">
    <property type="nucleotide sequence ID" value="NZ_JAUYVH010000002.1"/>
</dbReference>
<keyword evidence="1" id="KW-0732">Signal</keyword>
<name>A0ABU1BM30_9BURK</name>
<organism evidence="2 3">
    <name type="scientific">Keguizhuia sedimenti</name>
    <dbReference type="NCBI Taxonomy" id="3064264"/>
    <lineage>
        <taxon>Bacteria</taxon>
        <taxon>Pseudomonadati</taxon>
        <taxon>Pseudomonadota</taxon>
        <taxon>Betaproteobacteria</taxon>
        <taxon>Burkholderiales</taxon>
        <taxon>Oxalobacteraceae</taxon>
        <taxon>Keguizhuia</taxon>
    </lineage>
</organism>
<evidence type="ECO:0000313" key="2">
    <source>
        <dbReference type="EMBL" id="MDQ9169884.1"/>
    </source>
</evidence>
<protein>
    <recommendedName>
        <fullName evidence="4">Porin domain-containing protein</fullName>
    </recommendedName>
</protein>